<dbReference type="PANTHER" id="PTHR30506:SF3">
    <property type="entry name" value="UPF0126 INNER MEMBRANE PROTEIN YADS-RELATED"/>
    <property type="match status" value="1"/>
</dbReference>
<dbReference type="PANTHER" id="PTHR30506">
    <property type="entry name" value="INNER MEMBRANE PROTEIN"/>
    <property type="match status" value="1"/>
</dbReference>
<evidence type="ECO:0000256" key="5">
    <source>
        <dbReference type="ARBA" id="ARBA00023136"/>
    </source>
</evidence>
<accession>A0A094S5L3</accession>
<evidence type="ECO:0000256" key="2">
    <source>
        <dbReference type="ARBA" id="ARBA00022475"/>
    </source>
</evidence>
<evidence type="ECO:0000313" key="9">
    <source>
        <dbReference type="EMBL" id="KGA13158.1"/>
    </source>
</evidence>
<dbReference type="Pfam" id="PF03458">
    <property type="entry name" value="Gly_transporter"/>
    <property type="match status" value="2"/>
</dbReference>
<evidence type="ECO:0000256" key="1">
    <source>
        <dbReference type="ARBA" id="ARBA00004651"/>
    </source>
</evidence>
<evidence type="ECO:0000256" key="3">
    <source>
        <dbReference type="ARBA" id="ARBA00022692"/>
    </source>
</evidence>
<dbReference type="GO" id="GO:0005886">
    <property type="term" value="C:plasma membrane"/>
    <property type="evidence" value="ECO:0007669"/>
    <property type="project" value="UniProtKB-SubCell"/>
</dbReference>
<reference evidence="8" key="2">
    <citation type="submission" date="2020-05" db="EMBL/GenBank/DDBJ databases">
        <authorList>
            <person name="Chiriac C."/>
            <person name="Salcher M."/>
            <person name="Ghai R."/>
            <person name="Kavagutti S V."/>
        </authorList>
    </citation>
    <scope>NUCLEOTIDE SEQUENCE</scope>
</reference>
<dbReference type="InterPro" id="IPR005115">
    <property type="entry name" value="Gly_transporter"/>
</dbReference>
<proteinExistence type="predicted"/>
<sequence>MPFEPTFITPGVLPLWLDIGAVALGAVFGATLANSRQAPLLGVLLVGILLGFGGSMIRDILLNTDINALVHGRYITTAVIASIIGALLGDLLLKPMWLFTMLDATVMGLFAVIGTEKALLFGMPISSALFIGTLTAIGGGIIADLLTGVKPDVMSRGPWSASMALVSACWFIIWFEQGFVRFAEFSSIALCVLLRAMAIWRGWEAPHADHLKPNTWIKRKG</sequence>
<keyword evidence="5 6" id="KW-0472">Membrane</keyword>
<evidence type="ECO:0000313" key="8">
    <source>
        <dbReference type="EMBL" id="CAB4640583.1"/>
    </source>
</evidence>
<keyword evidence="3 6" id="KW-0812">Transmembrane</keyword>
<keyword evidence="2" id="KW-1003">Cell membrane</keyword>
<feature type="transmembrane region" description="Helical" evidence="6">
    <location>
        <begin position="125"/>
        <end position="146"/>
    </location>
</feature>
<gene>
    <name evidence="9" type="ORF">GM51_20545</name>
    <name evidence="8" type="ORF">UFOPK2171_00031</name>
</gene>
<evidence type="ECO:0000256" key="4">
    <source>
        <dbReference type="ARBA" id="ARBA00022989"/>
    </source>
</evidence>
<dbReference type="EMBL" id="CAEZWD010000002">
    <property type="protein sequence ID" value="CAB4640583.1"/>
    <property type="molecule type" value="Genomic_DNA"/>
</dbReference>
<feature type="transmembrane region" description="Helical" evidence="6">
    <location>
        <begin position="69"/>
        <end position="89"/>
    </location>
</feature>
<feature type="transmembrane region" description="Helical" evidence="6">
    <location>
        <begin position="38"/>
        <end position="57"/>
    </location>
</feature>
<dbReference type="AlphaFoldDB" id="A0A094S5L3"/>
<keyword evidence="4 6" id="KW-1133">Transmembrane helix</keyword>
<name>A0A094S5L3_9ZZZZ</name>
<feature type="transmembrane region" description="Helical" evidence="6">
    <location>
        <begin position="12"/>
        <end position="32"/>
    </location>
</feature>
<feature type="transmembrane region" description="Helical" evidence="6">
    <location>
        <begin position="158"/>
        <end position="175"/>
    </location>
</feature>
<organism evidence="9">
    <name type="scientific">freshwater metagenome</name>
    <dbReference type="NCBI Taxonomy" id="449393"/>
    <lineage>
        <taxon>unclassified sequences</taxon>
        <taxon>metagenomes</taxon>
        <taxon>ecological metagenomes</taxon>
    </lineage>
</organism>
<dbReference type="EMBL" id="JNSL01000199">
    <property type="protein sequence ID" value="KGA13158.1"/>
    <property type="molecule type" value="Genomic_DNA"/>
</dbReference>
<protein>
    <submittedName>
        <fullName evidence="8">Unannotated protein</fullName>
    </submittedName>
</protein>
<evidence type="ECO:0000259" key="7">
    <source>
        <dbReference type="Pfam" id="PF03458"/>
    </source>
</evidence>
<evidence type="ECO:0000256" key="6">
    <source>
        <dbReference type="SAM" id="Phobius"/>
    </source>
</evidence>
<feature type="domain" description="Glycine transporter" evidence="7">
    <location>
        <begin position="101"/>
        <end position="174"/>
    </location>
</feature>
<reference evidence="9" key="1">
    <citation type="submission" date="2014-06" db="EMBL/GenBank/DDBJ databases">
        <title>Key roles for freshwater Actinobacteria revealed by deep metagenomic sequencing.</title>
        <authorList>
            <person name="Ghai R."/>
            <person name="Mizuno C.M."/>
            <person name="Picazo A."/>
            <person name="Camacho A."/>
            <person name="Rodriguez-Valera F."/>
        </authorList>
    </citation>
    <scope>NUCLEOTIDE SEQUENCE</scope>
</reference>
<comment type="subcellular location">
    <subcellularLocation>
        <location evidence="1">Cell membrane</location>
        <topology evidence="1">Multi-pass membrane protein</topology>
    </subcellularLocation>
</comment>
<feature type="domain" description="Glycine transporter" evidence="7">
    <location>
        <begin position="15"/>
        <end position="88"/>
    </location>
</feature>